<keyword evidence="1" id="KW-0472">Membrane</keyword>
<keyword evidence="1" id="KW-1133">Transmembrane helix</keyword>
<keyword evidence="1" id="KW-0812">Transmembrane</keyword>
<evidence type="ECO:0000256" key="1">
    <source>
        <dbReference type="SAM" id="Phobius"/>
    </source>
</evidence>
<keyword evidence="3" id="KW-1185">Reference proteome</keyword>
<dbReference type="Proteomes" id="UP000054516">
    <property type="component" value="Unassembled WGS sequence"/>
</dbReference>
<dbReference type="EMBL" id="DF977453">
    <property type="protein sequence ID" value="GAW25510.1"/>
    <property type="molecule type" value="Genomic_DNA"/>
</dbReference>
<gene>
    <name evidence="2" type="ORF">SAMD00023353_0800300</name>
</gene>
<reference evidence="2" key="1">
    <citation type="submission" date="2016-03" db="EMBL/GenBank/DDBJ databases">
        <title>Draft genome sequence of Rosellinia necatrix.</title>
        <authorList>
            <person name="Kanematsu S."/>
        </authorList>
    </citation>
    <scope>NUCLEOTIDE SEQUENCE [LARGE SCALE GENOMIC DNA]</scope>
    <source>
        <strain evidence="2">W97</strain>
    </source>
</reference>
<evidence type="ECO:0000313" key="3">
    <source>
        <dbReference type="Proteomes" id="UP000054516"/>
    </source>
</evidence>
<sequence>MANSTDDYHNQTLRTLPVLLLLLLMASPISFTSLLGEWPQPELGTSLSVPRGDAIRNTNLAVPGAGASGANDRGLAGYWGGRHAMLYTIERVRRLFG</sequence>
<name>A0A1S8A720_ROSNE</name>
<organism evidence="2">
    <name type="scientific">Rosellinia necatrix</name>
    <name type="common">White root-rot fungus</name>
    <dbReference type="NCBI Taxonomy" id="77044"/>
    <lineage>
        <taxon>Eukaryota</taxon>
        <taxon>Fungi</taxon>
        <taxon>Dikarya</taxon>
        <taxon>Ascomycota</taxon>
        <taxon>Pezizomycotina</taxon>
        <taxon>Sordariomycetes</taxon>
        <taxon>Xylariomycetidae</taxon>
        <taxon>Xylariales</taxon>
        <taxon>Xylariaceae</taxon>
        <taxon>Rosellinia</taxon>
    </lineage>
</organism>
<evidence type="ECO:0000313" key="2">
    <source>
        <dbReference type="EMBL" id="GAW25510.1"/>
    </source>
</evidence>
<feature type="transmembrane region" description="Helical" evidence="1">
    <location>
        <begin position="16"/>
        <end position="36"/>
    </location>
</feature>
<protein>
    <submittedName>
        <fullName evidence="2">Uncharacterized protein</fullName>
    </submittedName>
</protein>
<dbReference type="AlphaFoldDB" id="A0A1S8A720"/>
<proteinExistence type="predicted"/>
<accession>A0A1S8A720</accession>